<keyword evidence="3" id="KW-1185">Reference proteome</keyword>
<protein>
    <submittedName>
        <fullName evidence="2">Uncharacterized protein</fullName>
    </submittedName>
</protein>
<evidence type="ECO:0000313" key="2">
    <source>
        <dbReference type="EMBL" id="KAF5564929.1"/>
    </source>
</evidence>
<gene>
    <name evidence="2" type="ORF">FNAPI_1897</name>
</gene>
<comment type="caution">
    <text evidence="2">The sequence shown here is derived from an EMBL/GenBank/DDBJ whole genome shotgun (WGS) entry which is preliminary data.</text>
</comment>
<name>A0A8H5JZN5_9HYPO</name>
<proteinExistence type="predicted"/>
<feature type="transmembrane region" description="Helical" evidence="1">
    <location>
        <begin position="7"/>
        <end position="32"/>
    </location>
</feature>
<organism evidence="2 3">
    <name type="scientific">Fusarium napiforme</name>
    <dbReference type="NCBI Taxonomy" id="42672"/>
    <lineage>
        <taxon>Eukaryota</taxon>
        <taxon>Fungi</taxon>
        <taxon>Dikarya</taxon>
        <taxon>Ascomycota</taxon>
        <taxon>Pezizomycotina</taxon>
        <taxon>Sordariomycetes</taxon>
        <taxon>Hypocreomycetidae</taxon>
        <taxon>Hypocreales</taxon>
        <taxon>Nectriaceae</taxon>
        <taxon>Fusarium</taxon>
        <taxon>Fusarium fujikuroi species complex</taxon>
    </lineage>
</organism>
<keyword evidence="1" id="KW-0472">Membrane</keyword>
<reference evidence="2 3" key="1">
    <citation type="submission" date="2020-05" db="EMBL/GenBank/DDBJ databases">
        <title>Identification and distribution of gene clusters putatively required for synthesis of sphingolipid metabolism inhibitors in phylogenetically diverse species of the filamentous fungus Fusarium.</title>
        <authorList>
            <person name="Kim H.-S."/>
            <person name="Busman M."/>
            <person name="Brown D.W."/>
            <person name="Divon H."/>
            <person name="Uhlig S."/>
            <person name="Proctor R.H."/>
        </authorList>
    </citation>
    <scope>NUCLEOTIDE SEQUENCE [LARGE SCALE GENOMIC DNA]</scope>
    <source>
        <strain evidence="2 3">NRRL 25196</strain>
    </source>
</reference>
<dbReference type="EMBL" id="JAAOAO010000067">
    <property type="protein sequence ID" value="KAF5564929.1"/>
    <property type="molecule type" value="Genomic_DNA"/>
</dbReference>
<dbReference type="Proteomes" id="UP000574317">
    <property type="component" value="Unassembled WGS sequence"/>
</dbReference>
<sequence length="229" mass="26492">MLKQRKHLLYTVTISIEPDVLLSALMIIALAWGIRKCFGLESLWIRTLAVQSKHSQVVSWLKTRNGSRYSKGLSAKMVHPSLWTKSTLMQDPMRHHELRSSQLSTTSRSHQHLDLMGIRFLHLDDFMRPWTMYLFGSVQLAFLSLKRQILYGTCTTIPSRNDESRSLEMSCQRSGISSITIPSHITVVEAYRERKEDTRPGSKIIKMELNIIPQDYKKARPDWHLNNNA</sequence>
<accession>A0A8H5JZN5</accession>
<evidence type="ECO:0000256" key="1">
    <source>
        <dbReference type="SAM" id="Phobius"/>
    </source>
</evidence>
<dbReference type="AlphaFoldDB" id="A0A8H5JZN5"/>
<keyword evidence="1" id="KW-0812">Transmembrane</keyword>
<keyword evidence="1" id="KW-1133">Transmembrane helix</keyword>
<evidence type="ECO:0000313" key="3">
    <source>
        <dbReference type="Proteomes" id="UP000574317"/>
    </source>
</evidence>